<dbReference type="GO" id="GO:0045892">
    <property type="term" value="P:negative regulation of DNA-templated transcription"/>
    <property type="evidence" value="ECO:0007669"/>
    <property type="project" value="TreeGrafter"/>
</dbReference>
<dbReference type="SUPFAM" id="SSF64288">
    <property type="entry name" value="Chorismate lyase-like"/>
    <property type="match status" value="1"/>
</dbReference>
<dbReference type="InterPro" id="IPR050679">
    <property type="entry name" value="Bact_HTH_transcr_reg"/>
</dbReference>
<reference evidence="5 6" key="1">
    <citation type="submission" date="2018-03" db="EMBL/GenBank/DDBJ databases">
        <title>Genomic Encyclopedia of Archaeal and Bacterial Type Strains, Phase II (KMG-II): from individual species to whole genera.</title>
        <authorList>
            <person name="Goeker M."/>
        </authorList>
    </citation>
    <scope>NUCLEOTIDE SEQUENCE [LARGE SCALE GENOMIC DNA]</scope>
    <source>
        <strain evidence="5 6">DSM 45312</strain>
    </source>
</reference>
<evidence type="ECO:0000256" key="3">
    <source>
        <dbReference type="ARBA" id="ARBA00023163"/>
    </source>
</evidence>
<dbReference type="OrthoDB" id="8584262at2"/>
<dbReference type="PROSITE" id="PS50949">
    <property type="entry name" value="HTH_GNTR"/>
    <property type="match status" value="1"/>
</dbReference>
<dbReference type="SUPFAM" id="SSF46785">
    <property type="entry name" value="Winged helix' DNA-binding domain"/>
    <property type="match status" value="1"/>
</dbReference>
<comment type="caution">
    <text evidence="5">The sequence shown here is derived from an EMBL/GenBank/DDBJ whole genome shotgun (WGS) entry which is preliminary data.</text>
</comment>
<dbReference type="PRINTS" id="PR00035">
    <property type="entry name" value="HTHGNTR"/>
</dbReference>
<dbReference type="Proteomes" id="UP000240542">
    <property type="component" value="Unassembled WGS sequence"/>
</dbReference>
<dbReference type="InterPro" id="IPR000524">
    <property type="entry name" value="Tscrpt_reg_HTH_GntR"/>
</dbReference>
<feature type="domain" description="HTH gntR-type" evidence="4">
    <location>
        <begin position="9"/>
        <end position="77"/>
    </location>
</feature>
<dbReference type="GO" id="GO:0003677">
    <property type="term" value="F:DNA binding"/>
    <property type="evidence" value="ECO:0007669"/>
    <property type="project" value="UniProtKB-KW"/>
</dbReference>
<evidence type="ECO:0000259" key="4">
    <source>
        <dbReference type="PROSITE" id="PS50949"/>
    </source>
</evidence>
<dbReference type="InterPro" id="IPR036390">
    <property type="entry name" value="WH_DNA-bd_sf"/>
</dbReference>
<protein>
    <submittedName>
        <fullName evidence="5">GntR family transcriptional regulator</fullName>
    </submittedName>
</protein>
<keyword evidence="3" id="KW-0804">Transcription</keyword>
<keyword evidence="6" id="KW-1185">Reference proteome</keyword>
<evidence type="ECO:0000256" key="1">
    <source>
        <dbReference type="ARBA" id="ARBA00023015"/>
    </source>
</evidence>
<dbReference type="EMBL" id="PYGA01000009">
    <property type="protein sequence ID" value="PSK97129.1"/>
    <property type="molecule type" value="Genomic_DNA"/>
</dbReference>
<dbReference type="InterPro" id="IPR011663">
    <property type="entry name" value="UTRA"/>
</dbReference>
<keyword evidence="1" id="KW-0805">Transcription regulation</keyword>
<dbReference type="Pfam" id="PF07702">
    <property type="entry name" value="UTRA"/>
    <property type="match status" value="1"/>
</dbReference>
<evidence type="ECO:0000313" key="6">
    <source>
        <dbReference type="Proteomes" id="UP000240542"/>
    </source>
</evidence>
<dbReference type="RefSeq" id="WP_106583522.1">
    <property type="nucleotide sequence ID" value="NZ_PYGA01000009.1"/>
</dbReference>
<dbReference type="AlphaFoldDB" id="A0A2P8DIY8"/>
<dbReference type="CDD" id="cd07377">
    <property type="entry name" value="WHTH_GntR"/>
    <property type="match status" value="1"/>
</dbReference>
<dbReference type="InterPro" id="IPR036388">
    <property type="entry name" value="WH-like_DNA-bd_sf"/>
</dbReference>
<dbReference type="Pfam" id="PF00392">
    <property type="entry name" value="GntR"/>
    <property type="match status" value="1"/>
</dbReference>
<dbReference type="Gene3D" id="3.40.1410.10">
    <property type="entry name" value="Chorismate lyase-like"/>
    <property type="match status" value="1"/>
</dbReference>
<dbReference type="Gene3D" id="1.10.10.10">
    <property type="entry name" value="Winged helix-like DNA-binding domain superfamily/Winged helix DNA-binding domain"/>
    <property type="match status" value="1"/>
</dbReference>
<dbReference type="PANTHER" id="PTHR44846">
    <property type="entry name" value="MANNOSYL-D-GLYCERATE TRANSPORT/METABOLISM SYSTEM REPRESSOR MNGR-RELATED"/>
    <property type="match status" value="1"/>
</dbReference>
<dbReference type="SMART" id="SM00345">
    <property type="entry name" value="HTH_GNTR"/>
    <property type="match status" value="1"/>
</dbReference>
<dbReference type="SMART" id="SM00866">
    <property type="entry name" value="UTRA"/>
    <property type="match status" value="1"/>
</dbReference>
<name>A0A2P8DIY8_9ACTN</name>
<sequence>MAIDPASPIPKYSQLREILLDLIEGSGLVVDDAIPSERELGTEYGLSRMTVRQTIDQLVAEGKLYRVPGKGTFVARPKIAMALALASFTHDMRQRGFTPGSRDILRRIEPAGGHAARMLDLPPGTRVHHIQRLRTADDEPMAVERSTIPLSFAPDLDTHSLAGRSLYQLLEEEYGVLLDSGEQTIEAAICDPTDAKLLRLPPGSPVLLMQRRSFSNGRCVEVATSSYRGDRYQLQTALDPRRRAAG</sequence>
<dbReference type="GO" id="GO:0003700">
    <property type="term" value="F:DNA-binding transcription factor activity"/>
    <property type="evidence" value="ECO:0007669"/>
    <property type="project" value="InterPro"/>
</dbReference>
<organism evidence="5 6">
    <name type="scientific">Murinocardiopsis flavida</name>
    <dbReference type="NCBI Taxonomy" id="645275"/>
    <lineage>
        <taxon>Bacteria</taxon>
        <taxon>Bacillati</taxon>
        <taxon>Actinomycetota</taxon>
        <taxon>Actinomycetes</taxon>
        <taxon>Streptosporangiales</taxon>
        <taxon>Nocardiopsidaceae</taxon>
        <taxon>Murinocardiopsis</taxon>
    </lineage>
</organism>
<gene>
    <name evidence="5" type="ORF">CLV63_109132</name>
</gene>
<evidence type="ECO:0000256" key="2">
    <source>
        <dbReference type="ARBA" id="ARBA00023125"/>
    </source>
</evidence>
<evidence type="ECO:0000313" key="5">
    <source>
        <dbReference type="EMBL" id="PSK97129.1"/>
    </source>
</evidence>
<dbReference type="InterPro" id="IPR028978">
    <property type="entry name" value="Chorismate_lyase_/UTRA_dom_sf"/>
</dbReference>
<proteinExistence type="predicted"/>
<accession>A0A2P8DIY8</accession>
<keyword evidence="2" id="KW-0238">DNA-binding</keyword>
<dbReference type="PANTHER" id="PTHR44846:SF1">
    <property type="entry name" value="MANNOSYL-D-GLYCERATE TRANSPORT_METABOLISM SYSTEM REPRESSOR MNGR-RELATED"/>
    <property type="match status" value="1"/>
</dbReference>